<keyword evidence="2" id="KW-1185">Reference proteome</keyword>
<sequence>MGGGGLMQLTALSKNIAQAIEGRNLTGTVLNLAGDVKGISEGRLCVDVASGLVSCYANVQGCC</sequence>
<organism evidence="1 2">
    <name type="scientific">Deinococcus aerius</name>
    <dbReference type="NCBI Taxonomy" id="200253"/>
    <lineage>
        <taxon>Bacteria</taxon>
        <taxon>Thermotogati</taxon>
        <taxon>Deinococcota</taxon>
        <taxon>Deinococci</taxon>
        <taxon>Deinococcales</taxon>
        <taxon>Deinococcaceae</taxon>
        <taxon>Deinococcus</taxon>
    </lineage>
</organism>
<evidence type="ECO:0000313" key="2">
    <source>
        <dbReference type="Proteomes" id="UP000236569"/>
    </source>
</evidence>
<dbReference type="EMBL" id="BFAG01000004">
    <property type="protein sequence ID" value="GBF05270.1"/>
    <property type="molecule type" value="Genomic_DNA"/>
</dbReference>
<protein>
    <submittedName>
        <fullName evidence="1">Uncharacterized protein</fullName>
    </submittedName>
</protein>
<name>A0A2I9D4P1_9DEIO</name>
<comment type="caution">
    <text evidence="1">The sequence shown here is derived from an EMBL/GenBank/DDBJ whole genome shotgun (WGS) entry which is preliminary data.</text>
</comment>
<evidence type="ECO:0000313" key="1">
    <source>
        <dbReference type="EMBL" id="GBF05270.1"/>
    </source>
</evidence>
<accession>A0A2I9D4P1</accession>
<dbReference type="AlphaFoldDB" id="A0A2I9D4P1"/>
<proteinExistence type="predicted"/>
<reference evidence="2" key="1">
    <citation type="submission" date="2018-01" db="EMBL/GenBank/DDBJ databases">
        <title>Draft Genome Sequence of the Radioresistant Bacterium Deinococcus aerius TR0125, Isolated from the Higher Atmosphere above Japan.</title>
        <authorList>
            <person name="Satoh K."/>
            <person name="Arai H."/>
            <person name="Sanzen T."/>
            <person name="Kawaguchi Y."/>
            <person name="Hayashi H."/>
            <person name="Yokobori S."/>
            <person name="Yamagishi A."/>
            <person name="Oono Y."/>
            <person name="Narumi I."/>
        </authorList>
    </citation>
    <scope>NUCLEOTIDE SEQUENCE [LARGE SCALE GENOMIC DNA]</scope>
    <source>
        <strain evidence="2">TR0125</strain>
    </source>
</reference>
<dbReference type="Proteomes" id="UP000236569">
    <property type="component" value="Unassembled WGS sequence"/>
</dbReference>
<gene>
    <name evidence="1" type="ORF">DAERI_040030</name>
</gene>